<evidence type="ECO:0000313" key="1">
    <source>
        <dbReference type="EMBL" id="QVI62197.1"/>
    </source>
</evidence>
<protein>
    <submittedName>
        <fullName evidence="1">Uncharacterized protein</fullName>
    </submittedName>
</protein>
<accession>A0ABX8D407</accession>
<sequence length="95" mass="9649">MSTTVIESALADVRAHLTSAQVVVALTGAVTWTGTAADAAEARRTAVLTGVRACLAALDDVDRLLAAVRRAEQQCAPLPPLVTGGVGRGVVPSWG</sequence>
<dbReference type="Proteomes" id="UP000677804">
    <property type="component" value="Chromosome"/>
</dbReference>
<organism evidence="1 2">
    <name type="scientific">Cellulomonas wangleii</name>
    <dbReference type="NCBI Taxonomy" id="2816956"/>
    <lineage>
        <taxon>Bacteria</taxon>
        <taxon>Bacillati</taxon>
        <taxon>Actinomycetota</taxon>
        <taxon>Actinomycetes</taxon>
        <taxon>Micrococcales</taxon>
        <taxon>Cellulomonadaceae</taxon>
        <taxon>Cellulomonas</taxon>
    </lineage>
</organism>
<dbReference type="RefSeq" id="WP_207339765.1">
    <property type="nucleotide sequence ID" value="NZ_CP074405.1"/>
</dbReference>
<dbReference type="EMBL" id="CP074405">
    <property type="protein sequence ID" value="QVI62197.1"/>
    <property type="molecule type" value="Genomic_DNA"/>
</dbReference>
<reference evidence="1 2" key="1">
    <citation type="submission" date="2021-05" db="EMBL/GenBank/DDBJ databases">
        <title>Novel species in genus Cellulomonas.</title>
        <authorList>
            <person name="Zhang G."/>
        </authorList>
    </citation>
    <scope>NUCLEOTIDE SEQUENCE [LARGE SCALE GENOMIC DNA]</scope>
    <source>
        <strain evidence="2">zg-ZUI222</strain>
    </source>
</reference>
<name>A0ABX8D407_9CELL</name>
<gene>
    <name evidence="1" type="ORF">KG103_17585</name>
</gene>
<proteinExistence type="predicted"/>
<evidence type="ECO:0000313" key="2">
    <source>
        <dbReference type="Proteomes" id="UP000677804"/>
    </source>
</evidence>
<keyword evidence="2" id="KW-1185">Reference proteome</keyword>